<organism evidence="1 2">
    <name type="scientific">Grifola frondosa</name>
    <name type="common">Maitake</name>
    <name type="synonym">Polyporus frondosus</name>
    <dbReference type="NCBI Taxonomy" id="5627"/>
    <lineage>
        <taxon>Eukaryota</taxon>
        <taxon>Fungi</taxon>
        <taxon>Dikarya</taxon>
        <taxon>Basidiomycota</taxon>
        <taxon>Agaricomycotina</taxon>
        <taxon>Agaricomycetes</taxon>
        <taxon>Polyporales</taxon>
        <taxon>Grifolaceae</taxon>
        <taxon>Grifola</taxon>
    </lineage>
</organism>
<reference evidence="1 2" key="1">
    <citation type="submission" date="2016-03" db="EMBL/GenBank/DDBJ databases">
        <title>Whole genome sequencing of Grifola frondosa 9006-11.</title>
        <authorList>
            <person name="Min B."/>
            <person name="Park H."/>
            <person name="Kim J.-G."/>
            <person name="Cho H."/>
            <person name="Oh Y.-L."/>
            <person name="Kong W.-S."/>
            <person name="Choi I.-G."/>
        </authorList>
    </citation>
    <scope>NUCLEOTIDE SEQUENCE [LARGE SCALE GENOMIC DNA]</scope>
    <source>
        <strain evidence="1 2">9006-11</strain>
    </source>
</reference>
<dbReference type="Proteomes" id="UP000092993">
    <property type="component" value="Unassembled WGS sequence"/>
</dbReference>
<gene>
    <name evidence="1" type="ORF">A0H81_14468</name>
</gene>
<dbReference type="EMBL" id="LUGG01000043">
    <property type="protein sequence ID" value="OBZ65527.1"/>
    <property type="molecule type" value="Genomic_DNA"/>
</dbReference>
<name>A0A1C7LNJ0_GRIFR</name>
<evidence type="ECO:0000313" key="1">
    <source>
        <dbReference type="EMBL" id="OBZ65527.1"/>
    </source>
</evidence>
<dbReference type="AlphaFoldDB" id="A0A1C7LNJ0"/>
<sequence length="78" mass="8732">MSSPKPLESVKSIQNNLEGVRSLRTPAEVVSEATKMRCCSSNLCTRSLRSARARLRQLPRRALICNPVTDTIYIKTLD</sequence>
<accession>A0A1C7LNJ0</accession>
<protein>
    <submittedName>
        <fullName evidence="1">Uncharacterized protein</fullName>
    </submittedName>
</protein>
<comment type="caution">
    <text evidence="1">The sequence shown here is derived from an EMBL/GenBank/DDBJ whole genome shotgun (WGS) entry which is preliminary data.</text>
</comment>
<proteinExistence type="predicted"/>
<keyword evidence="2" id="KW-1185">Reference proteome</keyword>
<evidence type="ECO:0000313" key="2">
    <source>
        <dbReference type="Proteomes" id="UP000092993"/>
    </source>
</evidence>